<dbReference type="EMBL" id="UYRT01107573">
    <property type="protein sequence ID" value="VDN44855.1"/>
    <property type="molecule type" value="Genomic_DNA"/>
</dbReference>
<dbReference type="InterPro" id="IPR057606">
    <property type="entry name" value="SynGAP1-like_PH"/>
</dbReference>
<proteinExistence type="predicted"/>
<evidence type="ECO:0000313" key="3">
    <source>
        <dbReference type="Proteomes" id="UP000271098"/>
    </source>
</evidence>
<dbReference type="WBParaSite" id="GPUH_0002594901-mRNA-1">
    <property type="protein sequence ID" value="GPUH_0002594901-mRNA-1"/>
    <property type="gene ID" value="GPUH_0002594901"/>
</dbReference>
<gene>
    <name evidence="2" type="ORF">GPUH_LOCUS25919</name>
</gene>
<keyword evidence="3" id="KW-1185">Reference proteome</keyword>
<dbReference type="AlphaFoldDB" id="A0A183EY78"/>
<protein>
    <submittedName>
        <fullName evidence="4">PH domain-containing protein</fullName>
    </submittedName>
</protein>
<dbReference type="Proteomes" id="UP000271098">
    <property type="component" value="Unassembled WGS sequence"/>
</dbReference>
<accession>A0A183EY78</accession>
<feature type="domain" description="Ras/Rap GTPase-activating protein SynGAP-like PH" evidence="1">
    <location>
        <begin position="52"/>
        <end position="120"/>
    </location>
</feature>
<name>A0A183EY78_9BILA</name>
<evidence type="ECO:0000259" key="1">
    <source>
        <dbReference type="Pfam" id="PF25321"/>
    </source>
</evidence>
<evidence type="ECO:0000313" key="2">
    <source>
        <dbReference type="EMBL" id="VDN44855.1"/>
    </source>
</evidence>
<dbReference type="Pfam" id="PF25321">
    <property type="entry name" value="PH_RASGAP"/>
    <property type="match status" value="1"/>
</dbReference>
<reference evidence="2 3" key="2">
    <citation type="submission" date="2018-11" db="EMBL/GenBank/DDBJ databases">
        <authorList>
            <consortium name="Pathogen Informatics"/>
        </authorList>
    </citation>
    <scope>NUCLEOTIDE SEQUENCE [LARGE SCALE GENOMIC DNA]</scope>
</reference>
<evidence type="ECO:0000313" key="4">
    <source>
        <dbReference type="WBParaSite" id="GPUH_0002594901-mRNA-1"/>
    </source>
</evidence>
<dbReference type="OrthoDB" id="5861620at2759"/>
<sequence length="123" mass="14509">MIFQKKYVTVAAFIFRFSRTTPQQTEENFCSGEVIPPYRHLTFRRYPKSHYEENQLRPSRSHESLLSYSGATHMIDLGGNEARVHPIHRSVLGMPNCFRLENTYYACRNPGERNKWIERLVLS</sequence>
<reference evidence="4" key="1">
    <citation type="submission" date="2016-06" db="UniProtKB">
        <authorList>
            <consortium name="WormBaseParasite"/>
        </authorList>
    </citation>
    <scope>IDENTIFICATION</scope>
</reference>
<organism evidence="4">
    <name type="scientific">Gongylonema pulchrum</name>
    <dbReference type="NCBI Taxonomy" id="637853"/>
    <lineage>
        <taxon>Eukaryota</taxon>
        <taxon>Metazoa</taxon>
        <taxon>Ecdysozoa</taxon>
        <taxon>Nematoda</taxon>
        <taxon>Chromadorea</taxon>
        <taxon>Rhabditida</taxon>
        <taxon>Spirurina</taxon>
        <taxon>Spiruromorpha</taxon>
        <taxon>Spiruroidea</taxon>
        <taxon>Gongylonematidae</taxon>
        <taxon>Gongylonema</taxon>
    </lineage>
</organism>